<protein>
    <recommendedName>
        <fullName evidence="8">DNA-directed RNA polymerase subunit alpha</fullName>
        <shortName evidence="8">PEP</shortName>
        <ecNumber evidence="8">2.7.7.6</ecNumber>
    </recommendedName>
    <alternativeName>
        <fullName evidence="8">Plastid-encoded RNA polymerase subunit alpha</fullName>
        <shortName evidence="8">RNA polymerase subunit alpha</shortName>
    </alternativeName>
</protein>
<dbReference type="InterPro" id="IPR011773">
    <property type="entry name" value="DNA-dir_RpoA"/>
</dbReference>
<dbReference type="InterPro" id="IPR036643">
    <property type="entry name" value="RNApol_insert_sf"/>
</dbReference>
<accession>A0A097KN47</accession>
<dbReference type="SUPFAM" id="SSF55257">
    <property type="entry name" value="RBP11-like subunits of RNA polymerase"/>
    <property type="match status" value="1"/>
</dbReference>
<dbReference type="EMBL" id="KM462875">
    <property type="protein sequence ID" value="AIT94606.1"/>
    <property type="molecule type" value="Genomic_DNA"/>
</dbReference>
<dbReference type="GO" id="GO:0009507">
    <property type="term" value="C:chloroplast"/>
    <property type="evidence" value="ECO:0007669"/>
    <property type="project" value="UniProtKB-SubCell"/>
</dbReference>
<dbReference type="Pfam" id="PF01193">
    <property type="entry name" value="RNA_pol_L"/>
    <property type="match status" value="1"/>
</dbReference>
<feature type="region of interest" description="Alpha C-terminal domain (alpha-CTD)" evidence="8">
    <location>
        <begin position="565"/>
        <end position="633"/>
    </location>
</feature>
<dbReference type="Pfam" id="PF03118">
    <property type="entry name" value="RNA_pol_A_CTD"/>
    <property type="match status" value="1"/>
</dbReference>
<dbReference type="GO" id="GO:0046983">
    <property type="term" value="F:protein dimerization activity"/>
    <property type="evidence" value="ECO:0007669"/>
    <property type="project" value="InterPro"/>
</dbReference>
<dbReference type="GO" id="GO:0000428">
    <property type="term" value="C:DNA-directed RNA polymerase complex"/>
    <property type="evidence" value="ECO:0007669"/>
    <property type="project" value="UniProtKB-KW"/>
</dbReference>
<name>A0A097KN47_9CHLO</name>
<dbReference type="SUPFAM" id="SSF47789">
    <property type="entry name" value="C-terminal domain of RNA polymerase alpha subunit"/>
    <property type="match status" value="1"/>
</dbReference>
<comment type="domain">
    <text evidence="8">The N-terminal domain is essential for RNAP assembly and basal transcription, whereas the C-terminal domain is involved in interaction with transcriptional regulators and with upstream promoter elements.</text>
</comment>
<dbReference type="GO" id="GO:0003677">
    <property type="term" value="F:DNA binding"/>
    <property type="evidence" value="ECO:0007669"/>
    <property type="project" value="UniProtKB-UniRule"/>
</dbReference>
<dbReference type="Gene3D" id="1.10.150.20">
    <property type="entry name" value="5' to 3' exonuclease, C-terminal subdomain"/>
    <property type="match status" value="1"/>
</dbReference>
<dbReference type="Gene3D" id="2.170.120.12">
    <property type="entry name" value="DNA-directed RNA polymerase, insert domain"/>
    <property type="match status" value="1"/>
</dbReference>
<evidence type="ECO:0000313" key="10">
    <source>
        <dbReference type="EMBL" id="AIT94606.1"/>
    </source>
</evidence>
<comment type="similarity">
    <text evidence="2 8">Belongs to the RNA polymerase alpha chain family.</text>
</comment>
<dbReference type="GO" id="GO:0003899">
    <property type="term" value="F:DNA-directed RNA polymerase activity"/>
    <property type="evidence" value="ECO:0007669"/>
    <property type="project" value="UniProtKB-UniRule"/>
</dbReference>
<keyword evidence="3 8" id="KW-0240">DNA-directed RNA polymerase</keyword>
<comment type="function">
    <text evidence="1 8">DNA-dependent RNA polymerase catalyzes the transcription of DNA into RNA using the four ribonucleoside triphosphates as substrates.</text>
</comment>
<keyword evidence="10" id="KW-0150">Chloroplast</keyword>
<reference evidence="10" key="1">
    <citation type="journal article" date="2014" name="BMC Evol. Biol.">
        <title>Chloroplast phylogenomic analysis resolves deep-level relationships within the green algal class Trebouxiophyceae.</title>
        <authorList>
            <person name="Lemieux C."/>
            <person name="Otis C."/>
            <person name="Turmel M."/>
        </authorList>
    </citation>
    <scope>NUCLEOTIDE SEQUENCE</scope>
</reference>
<evidence type="ECO:0000256" key="1">
    <source>
        <dbReference type="ARBA" id="ARBA00004026"/>
    </source>
</evidence>
<evidence type="ECO:0000256" key="3">
    <source>
        <dbReference type="ARBA" id="ARBA00022478"/>
    </source>
</evidence>
<dbReference type="CDD" id="cd06928">
    <property type="entry name" value="RNAP_alpha_NTD"/>
    <property type="match status" value="1"/>
</dbReference>
<evidence type="ECO:0000256" key="7">
    <source>
        <dbReference type="ARBA" id="ARBA00048552"/>
    </source>
</evidence>
<evidence type="ECO:0000256" key="5">
    <source>
        <dbReference type="ARBA" id="ARBA00022695"/>
    </source>
</evidence>
<evidence type="ECO:0000256" key="2">
    <source>
        <dbReference type="ARBA" id="ARBA00007123"/>
    </source>
</evidence>
<dbReference type="HAMAP" id="MF_00059">
    <property type="entry name" value="RNApol_bact_RpoA"/>
    <property type="match status" value="1"/>
</dbReference>
<geneLocation type="chloroplast" evidence="10"/>
<dbReference type="InterPro" id="IPR011262">
    <property type="entry name" value="DNA-dir_RNA_pol_insert"/>
</dbReference>
<dbReference type="InterPro" id="IPR036603">
    <property type="entry name" value="RBP11-like"/>
</dbReference>
<comment type="subcellular location">
    <subcellularLocation>
        <location evidence="8">Plastid</location>
        <location evidence="8">Chloroplast</location>
    </subcellularLocation>
</comment>
<evidence type="ECO:0000256" key="4">
    <source>
        <dbReference type="ARBA" id="ARBA00022679"/>
    </source>
</evidence>
<evidence type="ECO:0000256" key="6">
    <source>
        <dbReference type="ARBA" id="ARBA00023163"/>
    </source>
</evidence>
<dbReference type="Pfam" id="PF01000">
    <property type="entry name" value="RNA_pol_A_bac"/>
    <property type="match status" value="1"/>
</dbReference>
<keyword evidence="10" id="KW-0934">Plastid</keyword>
<sequence length="633" mass="72485">MEQSLLSCIESRVESNRSFYGRFQLGPFEYGQGLTVANALRRTLLSELTGLAIVAVEIDGANHEFSTLRGVRESVLDILLNLKQIVFKSHVPLQNPEIGYLYVTGPGIVKASGMKLPLSIQSIDPEQYIAELSYDGILNIKFVISEGKNYLFKSPTEFSLTNFKKNSKTGLPEVNSFFQKNNFSANNDFYKRDEGNKDRPKEYFSRIKQKKNSKILPLDAVFMPVNRVNFLVENHDELTNLKERVIFEIWTNGSIHPRQAIHEGAKSLIDLFSPFKETRLLNSFLRKTRKISYKIPPSSSFPLLESNLFSIEEKTSGKKDYPALLQEVKNRKTEFYTSTGSGDITIKLSPPPQTNARSLLSHISVSPIKVPSFLLTKKLKREINFGSTFSKKSQKEFVNLGGISGERSIMETQKEETSTLFLKKPLTREIDSAKQMFTPLVKGGVRAANPPQGGVSRQSIYSSNPTRFTIETEEKTELLKKKFVNNFFRFAIAPRRKREIYYEHFGQKTDFSLTNRINREEGFSFSYNQKRKENETKRGRLYKQTGTKLQSFLEKDKRKIHNNIEKKIVSLDIANLDLSLRPFTSLKRAKINTVRDLIQYSAEELLLLKNFGKRSLEEVEKNLKNLGLSLWNP</sequence>
<proteinExistence type="inferred from homology"/>
<dbReference type="SUPFAM" id="SSF56553">
    <property type="entry name" value="Insert subdomain of RNA polymerase alpha subunit"/>
    <property type="match status" value="1"/>
</dbReference>
<dbReference type="Gene3D" id="3.30.1360.10">
    <property type="entry name" value="RNA polymerase, RBP11-like subunit"/>
    <property type="match status" value="1"/>
</dbReference>
<evidence type="ECO:0000256" key="8">
    <source>
        <dbReference type="HAMAP-Rule" id="MF_00059"/>
    </source>
</evidence>
<organism evidence="10">
    <name type="scientific">Pleurastrosarcina brevispinosa</name>
    <dbReference type="NCBI Taxonomy" id="163096"/>
    <lineage>
        <taxon>Eukaryota</taxon>
        <taxon>Viridiplantae</taxon>
        <taxon>Chlorophyta</taxon>
        <taxon>core chlorophytes</taxon>
        <taxon>Trebouxiophyceae</taxon>
        <taxon>Trebouxiophyceae incertae sedis</taxon>
        <taxon>Pleurastrosarcina</taxon>
    </lineage>
</organism>
<keyword evidence="6 8" id="KW-0804">Transcription</keyword>
<keyword evidence="4 8" id="KW-0808">Transferase</keyword>
<keyword evidence="5 8" id="KW-0548">Nucleotidyltransferase</keyword>
<feature type="domain" description="DNA-directed RNA polymerase RpoA/D/Rpb3-type" evidence="9">
    <location>
        <begin position="20"/>
        <end position="278"/>
    </location>
</feature>
<dbReference type="GO" id="GO:0006351">
    <property type="term" value="P:DNA-templated transcription"/>
    <property type="evidence" value="ECO:0007669"/>
    <property type="project" value="UniProtKB-UniRule"/>
</dbReference>
<feature type="region of interest" description="Alpha N-terminal domain (alpha-NTD)" evidence="8">
    <location>
        <begin position="1"/>
        <end position="411"/>
    </location>
</feature>
<gene>
    <name evidence="8 10" type="primary">rpoA</name>
</gene>
<dbReference type="AlphaFoldDB" id="A0A097KN47"/>
<dbReference type="SMART" id="SM00662">
    <property type="entry name" value="RPOLD"/>
    <property type="match status" value="1"/>
</dbReference>
<dbReference type="EC" id="2.7.7.6" evidence="8"/>
<evidence type="ECO:0000259" key="9">
    <source>
        <dbReference type="SMART" id="SM00662"/>
    </source>
</evidence>
<dbReference type="InterPro" id="IPR011263">
    <property type="entry name" value="DNA-dir_RNA_pol_RpoA/D/Rpb3"/>
</dbReference>
<comment type="catalytic activity">
    <reaction evidence="7 8">
        <text>RNA(n) + a ribonucleoside 5'-triphosphate = RNA(n+1) + diphosphate</text>
        <dbReference type="Rhea" id="RHEA:21248"/>
        <dbReference type="Rhea" id="RHEA-COMP:14527"/>
        <dbReference type="Rhea" id="RHEA-COMP:17342"/>
        <dbReference type="ChEBI" id="CHEBI:33019"/>
        <dbReference type="ChEBI" id="CHEBI:61557"/>
        <dbReference type="ChEBI" id="CHEBI:140395"/>
        <dbReference type="EC" id="2.7.7.6"/>
    </reaction>
</comment>
<comment type="subunit">
    <text evidence="8">In plastids the minimal PEP RNA polymerase catalytic core is composed of four subunits: alpha, beta, beta', and beta''. When a (nuclear-encoded) sigma factor is associated with the core the holoenzyme is formed, which can initiate transcription.</text>
</comment>
<dbReference type="InterPro" id="IPR011260">
    <property type="entry name" value="RNAP_asu_C"/>
</dbReference>